<keyword evidence="2" id="KW-1185">Reference proteome</keyword>
<dbReference type="Gene3D" id="1.50.10.100">
    <property type="entry name" value="Chondroitin AC/alginate lyase"/>
    <property type="match status" value="1"/>
</dbReference>
<comment type="caution">
    <text evidence="1">The sequence shown here is derived from an EMBL/GenBank/DDBJ whole genome shotgun (WGS) entry which is preliminary data.</text>
</comment>
<name>A0A8J2H6P7_COTCN</name>
<gene>
    <name evidence="1" type="ORF">HICCMSTLAB_LOCUS2870</name>
</gene>
<dbReference type="OrthoDB" id="7664747at2759"/>
<reference evidence="1" key="1">
    <citation type="submission" date="2021-04" db="EMBL/GenBank/DDBJ databases">
        <authorList>
            <person name="Chebbi M.A.C M."/>
        </authorList>
    </citation>
    <scope>NUCLEOTIDE SEQUENCE</scope>
</reference>
<protein>
    <submittedName>
        <fullName evidence="1">Cc_odve66_16</fullName>
    </submittedName>
</protein>
<dbReference type="AlphaFoldDB" id="A0A8J2H6P7"/>
<accession>A0A8J2H6P7</accession>
<evidence type="ECO:0000313" key="2">
    <source>
        <dbReference type="Proteomes" id="UP000786811"/>
    </source>
</evidence>
<organism evidence="1 2">
    <name type="scientific">Cotesia congregata</name>
    <name type="common">Parasitoid wasp</name>
    <name type="synonym">Apanteles congregatus</name>
    <dbReference type="NCBI Taxonomy" id="51543"/>
    <lineage>
        <taxon>Eukaryota</taxon>
        <taxon>Metazoa</taxon>
        <taxon>Ecdysozoa</taxon>
        <taxon>Arthropoda</taxon>
        <taxon>Hexapoda</taxon>
        <taxon>Insecta</taxon>
        <taxon>Pterygota</taxon>
        <taxon>Neoptera</taxon>
        <taxon>Endopterygota</taxon>
        <taxon>Hymenoptera</taxon>
        <taxon>Apocrita</taxon>
        <taxon>Ichneumonoidea</taxon>
        <taxon>Braconidae</taxon>
        <taxon>Microgastrinae</taxon>
        <taxon>Cotesia</taxon>
    </lineage>
</organism>
<proteinExistence type="predicted"/>
<dbReference type="EMBL" id="CAJNRD030001117">
    <property type="protein sequence ID" value="CAG5078887.1"/>
    <property type="molecule type" value="Genomic_DNA"/>
</dbReference>
<dbReference type="InterPro" id="IPR008929">
    <property type="entry name" value="Chondroitin_lyas"/>
</dbReference>
<sequence length="594" mass="69104">MVAKKQNWAVIGLAAVLIACLVVGVFMLLRVRAREDEITKKIRAAMKVIETTVQRENHDLAEQYVNNIDDLLTNNFAHWNSNADVLTKLTLFAINLMEFVIANGEEEIPSYIVVVRKIVEIIKNELKNKVFSKISIPWGDTWFPFSVHVTRLFILFQYFGNDTSLGYECHKQIIRIIPEIGISLRPVSKPHKELSLFYMTVPRLCSNYMFAFNDYNNDLKVKAFKELQQYLLFKPMTTYNVTEGFYTDDSCIYSENVGSYELLRLFNNFHDRVYRAFGFSTGVKEYAMKLLPQILHPKISIVPLGLFGRDGRIINYRTYPVTFQSTGIFIAPFIGFGVFKTTDHLFYVRVQRPNIVAYQIKKSEGSKDLALGWIQLRKIYRQRDPQLDPYKKEITWKTLQDQPGLLTFKNNPQENVDPKTFKEDVAAELNHFWAEQVNSFIGQVNKDETDMDKKLLFWRNSYNFPKAYKNKHVAITEVGVVTSKGIQAHYTIDNQSGEDLRFNYKDEKNPWRVMKVNGSNTNPFHTVPNNTANNPSKFTWKMLTEEDEYNVRFDKNVMHFTFHNTEYSVTVGSINEYCTLNYNTGSETFYAKPQ</sequence>
<evidence type="ECO:0000313" key="1">
    <source>
        <dbReference type="EMBL" id="CAG5078887.1"/>
    </source>
</evidence>
<dbReference type="PROSITE" id="PS51257">
    <property type="entry name" value="PROKAR_LIPOPROTEIN"/>
    <property type="match status" value="1"/>
</dbReference>
<dbReference type="Proteomes" id="UP000786811">
    <property type="component" value="Unassembled WGS sequence"/>
</dbReference>